<dbReference type="InterPro" id="IPR049734">
    <property type="entry name" value="NudC-like_C"/>
</dbReference>
<accession>A0ABQ6M2V7</accession>
<dbReference type="PANTHER" id="PTHR42904:SF6">
    <property type="entry name" value="NAD-CAPPED RNA HYDROLASE NUDT12"/>
    <property type="match status" value="1"/>
</dbReference>
<dbReference type="Proteomes" id="UP001224392">
    <property type="component" value="Unassembled WGS sequence"/>
</dbReference>
<feature type="domain" description="Nudix hydrolase" evidence="11">
    <location>
        <begin position="159"/>
        <end position="282"/>
    </location>
</feature>
<evidence type="ECO:0000256" key="10">
    <source>
        <dbReference type="RuleBase" id="RU003476"/>
    </source>
</evidence>
<comment type="similarity">
    <text evidence="3">Belongs to the Nudix hydrolase family. NudC subfamily.</text>
</comment>
<dbReference type="PRINTS" id="PR00502">
    <property type="entry name" value="NUDIXFAMILY"/>
</dbReference>
<dbReference type="Pfam" id="PF09297">
    <property type="entry name" value="Zn_ribbon_NUD"/>
    <property type="match status" value="1"/>
</dbReference>
<dbReference type="InterPro" id="IPR015797">
    <property type="entry name" value="NUDIX_hydrolase-like_dom_sf"/>
</dbReference>
<dbReference type="RefSeq" id="WP_285765302.1">
    <property type="nucleotide sequence ID" value="NZ_BSYJ01000008.1"/>
</dbReference>
<dbReference type="EC" id="3.6.1.22" evidence="4"/>
<dbReference type="PROSITE" id="PS00893">
    <property type="entry name" value="NUDIX_BOX"/>
    <property type="match status" value="1"/>
</dbReference>
<dbReference type="InterPro" id="IPR050241">
    <property type="entry name" value="NAD-cap_RNA_hydrolase_NudC"/>
</dbReference>
<dbReference type="InterPro" id="IPR000086">
    <property type="entry name" value="NUDIX_hydrolase_dom"/>
</dbReference>
<gene>
    <name evidence="12" type="ORF">MNKW57_30150</name>
</gene>
<sequence>MPQSEKNSLAGFEPLVAGTAEVVVEYHIYLFEKRVLAMGQERKLLLERALGDEWQGQDRESSPASARLEQSQMLGYLDGKAVCVHVLATDLLPEGGEWVGLREALSIADELLFTLLSRAAQVVEWQRNHQFCGRCGGQTSDHGGELATICRACGLSFYPRISPCVIAIITDGDHLLLARNSNFRGAYYSALAGFIEAGESAEQALVREVREEVGVEVGNISYFGSQPWPFPGQLMLGYFAEYAGGDLRPDGTEIIDAQWYHYEQLPQIPPPFTISGQLIRHFVESRRRAAAEQK</sequence>
<keyword evidence="8" id="KW-0520">NAD</keyword>
<dbReference type="PROSITE" id="PS51462">
    <property type="entry name" value="NUDIX"/>
    <property type="match status" value="1"/>
</dbReference>
<evidence type="ECO:0000256" key="9">
    <source>
        <dbReference type="ARBA" id="ARBA00023679"/>
    </source>
</evidence>
<organism evidence="12 13">
    <name type="scientific">Biformimicrobium ophioploci</name>
    <dbReference type="NCBI Taxonomy" id="3036711"/>
    <lineage>
        <taxon>Bacteria</taxon>
        <taxon>Pseudomonadati</taxon>
        <taxon>Pseudomonadota</taxon>
        <taxon>Gammaproteobacteria</taxon>
        <taxon>Cellvibrionales</taxon>
        <taxon>Microbulbiferaceae</taxon>
        <taxon>Biformimicrobium</taxon>
    </lineage>
</organism>
<dbReference type="InterPro" id="IPR015376">
    <property type="entry name" value="Znr_NADH_PPase"/>
</dbReference>
<comment type="catalytic activity">
    <reaction evidence="9">
        <text>a 5'-end NAD(+)-phospho-ribonucleoside in mRNA + H2O = a 5'-end phospho-adenosine-phospho-ribonucleoside in mRNA + beta-nicotinamide D-ribonucleotide + 2 H(+)</text>
        <dbReference type="Rhea" id="RHEA:60876"/>
        <dbReference type="Rhea" id="RHEA-COMP:15698"/>
        <dbReference type="Rhea" id="RHEA-COMP:15719"/>
        <dbReference type="ChEBI" id="CHEBI:14649"/>
        <dbReference type="ChEBI" id="CHEBI:15377"/>
        <dbReference type="ChEBI" id="CHEBI:15378"/>
        <dbReference type="ChEBI" id="CHEBI:144029"/>
        <dbReference type="ChEBI" id="CHEBI:144051"/>
    </reaction>
    <physiologicalReaction direction="left-to-right" evidence="9">
        <dbReference type="Rhea" id="RHEA:60877"/>
    </physiologicalReaction>
</comment>
<dbReference type="PANTHER" id="PTHR42904">
    <property type="entry name" value="NUDIX HYDROLASE, NUDC SUBFAMILY"/>
    <property type="match status" value="1"/>
</dbReference>
<protein>
    <recommendedName>
        <fullName evidence="4">NAD(+) diphosphatase</fullName>
        <ecNumber evidence="4">3.6.1.22</ecNumber>
    </recommendedName>
</protein>
<dbReference type="CDD" id="cd03429">
    <property type="entry name" value="NUDIX_NADH_pyrophosphatase_Nudt13"/>
    <property type="match status" value="1"/>
</dbReference>
<evidence type="ECO:0000256" key="1">
    <source>
        <dbReference type="ARBA" id="ARBA00001946"/>
    </source>
</evidence>
<evidence type="ECO:0000256" key="8">
    <source>
        <dbReference type="ARBA" id="ARBA00023027"/>
    </source>
</evidence>
<evidence type="ECO:0000259" key="11">
    <source>
        <dbReference type="PROSITE" id="PS51462"/>
    </source>
</evidence>
<evidence type="ECO:0000256" key="4">
    <source>
        <dbReference type="ARBA" id="ARBA00012381"/>
    </source>
</evidence>
<evidence type="ECO:0000256" key="7">
    <source>
        <dbReference type="ARBA" id="ARBA00022842"/>
    </source>
</evidence>
<evidence type="ECO:0000256" key="5">
    <source>
        <dbReference type="ARBA" id="ARBA00022723"/>
    </source>
</evidence>
<dbReference type="Gene3D" id="3.90.79.20">
    <property type="match status" value="1"/>
</dbReference>
<evidence type="ECO:0000313" key="12">
    <source>
        <dbReference type="EMBL" id="GMG88694.1"/>
    </source>
</evidence>
<evidence type="ECO:0000256" key="2">
    <source>
        <dbReference type="ARBA" id="ARBA00001947"/>
    </source>
</evidence>
<evidence type="ECO:0000256" key="3">
    <source>
        <dbReference type="ARBA" id="ARBA00009595"/>
    </source>
</evidence>
<name>A0ABQ6M2V7_9GAMM</name>
<dbReference type="InterPro" id="IPR020084">
    <property type="entry name" value="NUDIX_hydrolase_CS"/>
</dbReference>
<dbReference type="SUPFAM" id="SSF55811">
    <property type="entry name" value="Nudix"/>
    <property type="match status" value="2"/>
</dbReference>
<dbReference type="Pfam" id="PF00293">
    <property type="entry name" value="NUDIX"/>
    <property type="match status" value="1"/>
</dbReference>
<evidence type="ECO:0000313" key="13">
    <source>
        <dbReference type="Proteomes" id="UP001224392"/>
    </source>
</evidence>
<comment type="cofactor">
    <cofactor evidence="1">
        <name>Mg(2+)</name>
        <dbReference type="ChEBI" id="CHEBI:18420"/>
    </cofactor>
</comment>
<comment type="cofactor">
    <cofactor evidence="2">
        <name>Zn(2+)</name>
        <dbReference type="ChEBI" id="CHEBI:29105"/>
    </cofactor>
</comment>
<reference evidence="12 13" key="1">
    <citation type="submission" date="2023-04" db="EMBL/GenBank/DDBJ databases">
        <title>Marinobulbifer ophiurae gen. nov., sp. Nov., isolate from tissue of brittle star Ophioplocus japonicus.</title>
        <authorList>
            <person name="Kawano K."/>
            <person name="Sawayama S."/>
            <person name="Nakagawa S."/>
        </authorList>
    </citation>
    <scope>NUCLEOTIDE SEQUENCE [LARGE SCALE GENOMIC DNA]</scope>
    <source>
        <strain evidence="12 13">NKW57</strain>
    </source>
</reference>
<comment type="caution">
    <text evidence="12">The sequence shown here is derived from an EMBL/GenBank/DDBJ whole genome shotgun (WGS) entry which is preliminary data.</text>
</comment>
<dbReference type="InterPro" id="IPR020476">
    <property type="entry name" value="Nudix_hydrolase"/>
</dbReference>
<keyword evidence="13" id="KW-1185">Reference proteome</keyword>
<keyword evidence="5" id="KW-0479">Metal-binding</keyword>
<dbReference type="EMBL" id="BSYJ01000008">
    <property type="protein sequence ID" value="GMG88694.1"/>
    <property type="molecule type" value="Genomic_DNA"/>
</dbReference>
<dbReference type="Gene3D" id="3.90.79.10">
    <property type="entry name" value="Nucleoside Triphosphate Pyrophosphohydrolase"/>
    <property type="match status" value="1"/>
</dbReference>
<dbReference type="NCBIfam" id="NF001299">
    <property type="entry name" value="PRK00241.1"/>
    <property type="match status" value="1"/>
</dbReference>
<keyword evidence="7" id="KW-0460">Magnesium</keyword>
<evidence type="ECO:0000256" key="6">
    <source>
        <dbReference type="ARBA" id="ARBA00022801"/>
    </source>
</evidence>
<proteinExistence type="inferred from homology"/>
<keyword evidence="6 10" id="KW-0378">Hydrolase</keyword>